<protein>
    <recommendedName>
        <fullName evidence="3">Heterokaryon incompatibility domain-containing protein</fullName>
    </recommendedName>
</protein>
<dbReference type="OrthoDB" id="426293at2759"/>
<feature type="domain" description="Heterokaryon incompatibility" evidence="3">
    <location>
        <begin position="576"/>
        <end position="737"/>
    </location>
</feature>
<dbReference type="SUPFAM" id="SSF48403">
    <property type="entry name" value="Ankyrin repeat"/>
    <property type="match status" value="1"/>
</dbReference>
<feature type="repeat" description="ANK" evidence="1">
    <location>
        <begin position="153"/>
        <end position="185"/>
    </location>
</feature>
<dbReference type="SMART" id="SM00248">
    <property type="entry name" value="ANK"/>
    <property type="match status" value="4"/>
</dbReference>
<dbReference type="PANTHER" id="PTHR33112">
    <property type="entry name" value="DOMAIN PROTEIN, PUTATIVE-RELATED"/>
    <property type="match status" value="1"/>
</dbReference>
<keyword evidence="5" id="KW-1185">Reference proteome</keyword>
<dbReference type="InterPro" id="IPR010730">
    <property type="entry name" value="HET"/>
</dbReference>
<keyword evidence="1" id="KW-0040">ANK repeat</keyword>
<evidence type="ECO:0000313" key="5">
    <source>
        <dbReference type="Proteomes" id="UP001152049"/>
    </source>
</evidence>
<dbReference type="PANTHER" id="PTHR33112:SF9">
    <property type="entry name" value="HETEROKARYON INCOMPATIBILITY DOMAIN-CONTAINING PROTEIN"/>
    <property type="match status" value="1"/>
</dbReference>
<sequence length="1038" mass="116884">MEAVLKGCLAELKAKDKRFMESFNQSMAGFDPNNSLFNKPQAKFPQPTDEPRPTFALSSSKPDTKPFHPPLAINHNASPDWKNTSDIERWTWPQGEYWRSESSSRAFAVHVTAALKDGMDLNISWSRDQMERPVPTSGCCEPGLPSWWKAWCLRNTPLHQALWLENLDLAKFLLDAGADVNIRNAYGRTPIHEAVDFKRRDVVAFLIKHGADANALTAESTVRYHANSERQGIQGLLPLHIALADGNSSLIQLLLDGGADASWTTPDGWNLLDLAVLAEDRRAVALLLSYNKDFVKHLSAKPSPLPDQKTAARALLAIATSEELFPPANLRPVYLYALSQVDVLVLSAKEPRNAVFSAAERLAESLLAQLRSIAGMEMEVPLRNLCDGCKEFQTTVRYAAEDEKEESRHWYELHENREQLIISADQGCPSCIFLVDLFNNDNLREEQGEKKAPRYNTDEATSDTDERIWLCIGYHIEVHCRGKWMAISQATVDANLLPDPSIPSGSESGAGSQQDLTTAKLWLDTCKSSPQHSDCQQFARVVQASGDGERPARLICVGDREKDPVLIEQVTDSMLYVALSYIKGQSESAIETTKANREEHMKGIPVEKLPPTFKDAILATRKLGLEYIWIDAVCIVQDDSQDWAREVSNLHSIFSHAELTMSGLLTKSTAQALYQPRSARTVCPLPIKLWKKKNGRKSYESGVIYCDVLLRHWLLHEEQKHVDFNGMLLSRGWVVQEHFLSPRILYFGKNMLHWECLCRQALGADPAEELPISLPGWQKIRDRRETKKELLKTPLDSRSEALRIWWQQVESYTQNGFFRETDRMAAFWGFSKFMEHLLNSGFVGGILWGEHLGASLCWHPGSRISEESVLPSWTWMNIKGPVSFEWLHRGGELVPLTVPVSSNVQIDISTSHVSGSITLKGSLYNVKLLDEYLPRSIFTVTHVFDSSDHMEPEEYYAFDLVAFGQGPHPTGYGYPRWPAGQPPYKIFLLLQEIEKGSGQYRRAGLGKVGFASGGHKAERTECPWIDDKDKFDDTITLI</sequence>
<dbReference type="PROSITE" id="PS50088">
    <property type="entry name" value="ANK_REPEAT"/>
    <property type="match status" value="3"/>
</dbReference>
<dbReference type="AlphaFoldDB" id="A0A9W8RZH0"/>
<evidence type="ECO:0000259" key="3">
    <source>
        <dbReference type="Pfam" id="PF06985"/>
    </source>
</evidence>
<evidence type="ECO:0000256" key="1">
    <source>
        <dbReference type="PROSITE-ProRule" id="PRU00023"/>
    </source>
</evidence>
<dbReference type="InterPro" id="IPR002110">
    <property type="entry name" value="Ankyrin_rpt"/>
</dbReference>
<dbReference type="Pfam" id="PF12796">
    <property type="entry name" value="Ank_2"/>
    <property type="match status" value="1"/>
</dbReference>
<feature type="region of interest" description="Disordered" evidence="2">
    <location>
        <begin position="38"/>
        <end position="61"/>
    </location>
</feature>
<dbReference type="Pfam" id="PF06985">
    <property type="entry name" value="HET"/>
    <property type="match status" value="1"/>
</dbReference>
<organism evidence="4 5">
    <name type="scientific">Fusarium torreyae</name>
    <dbReference type="NCBI Taxonomy" id="1237075"/>
    <lineage>
        <taxon>Eukaryota</taxon>
        <taxon>Fungi</taxon>
        <taxon>Dikarya</taxon>
        <taxon>Ascomycota</taxon>
        <taxon>Pezizomycotina</taxon>
        <taxon>Sordariomycetes</taxon>
        <taxon>Hypocreomycetidae</taxon>
        <taxon>Hypocreales</taxon>
        <taxon>Nectriaceae</taxon>
        <taxon>Fusarium</taxon>
    </lineage>
</organism>
<dbReference type="PROSITE" id="PS50297">
    <property type="entry name" value="ANK_REP_REGION"/>
    <property type="match status" value="3"/>
</dbReference>
<dbReference type="InterPro" id="IPR036770">
    <property type="entry name" value="Ankyrin_rpt-contain_sf"/>
</dbReference>
<feature type="repeat" description="ANK" evidence="1">
    <location>
        <begin position="186"/>
        <end position="218"/>
    </location>
</feature>
<comment type="caution">
    <text evidence="4">The sequence shown here is derived from an EMBL/GenBank/DDBJ whole genome shotgun (WGS) entry which is preliminary data.</text>
</comment>
<dbReference type="Proteomes" id="UP001152049">
    <property type="component" value="Unassembled WGS sequence"/>
</dbReference>
<evidence type="ECO:0000313" key="4">
    <source>
        <dbReference type="EMBL" id="KAJ4258107.1"/>
    </source>
</evidence>
<dbReference type="EMBL" id="JAOQAZ010000016">
    <property type="protein sequence ID" value="KAJ4258107.1"/>
    <property type="molecule type" value="Genomic_DNA"/>
</dbReference>
<accession>A0A9W8RZH0</accession>
<gene>
    <name evidence="4" type="ORF">NW762_008247</name>
</gene>
<reference evidence="4" key="1">
    <citation type="submission" date="2022-09" db="EMBL/GenBank/DDBJ databases">
        <title>Fusarium specimens isolated from Avocado Roots.</title>
        <authorList>
            <person name="Stajich J."/>
            <person name="Roper C."/>
            <person name="Heimlech-Rivalta G."/>
        </authorList>
    </citation>
    <scope>NUCLEOTIDE SEQUENCE</scope>
    <source>
        <strain evidence="4">CF00136</strain>
    </source>
</reference>
<feature type="repeat" description="ANK" evidence="1">
    <location>
        <begin position="234"/>
        <end position="266"/>
    </location>
</feature>
<dbReference type="Gene3D" id="1.25.40.20">
    <property type="entry name" value="Ankyrin repeat-containing domain"/>
    <property type="match status" value="1"/>
</dbReference>
<name>A0A9W8RZH0_9HYPO</name>
<evidence type="ECO:0000256" key="2">
    <source>
        <dbReference type="SAM" id="MobiDB-lite"/>
    </source>
</evidence>
<proteinExistence type="predicted"/>